<keyword evidence="7" id="KW-0325">Glycoprotein</keyword>
<proteinExistence type="predicted"/>
<dbReference type="InterPro" id="IPR013980">
    <property type="entry name" value="MANSC_dom"/>
</dbReference>
<dbReference type="SUPFAM" id="SSF57424">
    <property type="entry name" value="LDL receptor-like module"/>
    <property type="match status" value="1"/>
</dbReference>
<dbReference type="Gene3D" id="4.10.400.10">
    <property type="entry name" value="Low-density Lipoprotein Receptor"/>
    <property type="match status" value="1"/>
</dbReference>
<evidence type="ECO:0000256" key="7">
    <source>
        <dbReference type="ARBA" id="ARBA00023180"/>
    </source>
</evidence>
<evidence type="ECO:0008006" key="14">
    <source>
        <dbReference type="Google" id="ProtNLM"/>
    </source>
</evidence>
<evidence type="ECO:0000256" key="5">
    <source>
        <dbReference type="ARBA" id="ARBA00023136"/>
    </source>
</evidence>
<comment type="subcellular location">
    <subcellularLocation>
        <location evidence="1">Membrane</location>
        <topology evidence="1">Single-pass type I membrane protein</topology>
    </subcellularLocation>
</comment>
<dbReference type="InterPro" id="IPR036055">
    <property type="entry name" value="LDL_receptor-like_sf"/>
</dbReference>
<dbReference type="PANTHER" id="PTHR46876:SF1">
    <property type="entry name" value="LOW-DENSITY LIPOPROTEIN RECEPTOR-RELATED PROTEIN 11"/>
    <property type="match status" value="1"/>
</dbReference>
<keyword evidence="13" id="KW-1185">Reference proteome</keyword>
<evidence type="ECO:0000313" key="12">
    <source>
        <dbReference type="EMBL" id="KAK4469579.1"/>
    </source>
</evidence>
<dbReference type="InterPro" id="IPR023415">
    <property type="entry name" value="LDLR_class-A_CS"/>
</dbReference>
<evidence type="ECO:0000256" key="2">
    <source>
        <dbReference type="ARBA" id="ARBA00022692"/>
    </source>
</evidence>
<dbReference type="PROSITE" id="PS01209">
    <property type="entry name" value="LDLRA_1"/>
    <property type="match status" value="1"/>
</dbReference>
<keyword evidence="4 9" id="KW-1133">Transmembrane helix</keyword>
<comment type="caution">
    <text evidence="12">The sequence shown here is derived from an EMBL/GenBank/DDBJ whole genome shotgun (WGS) entry which is preliminary data.</text>
</comment>
<dbReference type="PROSITE" id="PS50068">
    <property type="entry name" value="LDLRA_2"/>
    <property type="match status" value="1"/>
</dbReference>
<evidence type="ECO:0000256" key="9">
    <source>
        <dbReference type="SAM" id="Phobius"/>
    </source>
</evidence>
<dbReference type="SMART" id="SM00192">
    <property type="entry name" value="LDLa"/>
    <property type="match status" value="1"/>
</dbReference>
<sequence>MCHFLLKLLVVPVCQFYSMKNLFSWTIVCQLLAVVCPVLALSKTSNDNNNNCGKSVQFISNKQTQQSIPAGAKFLMKLKVASFKECYFKCCSTSECNAVVFESEATQSCFLFDCRLPGQCFYSSHSNYDVLLLEELSSNQSIKDRVGLNQYCDANNLCEGTKTICSDGICVCQSGWIAKKGSCVQSVCKSPELQFQCDDSSTCVAIYDKCNGIVECPDGSDELLCPSKVIRKGNETKSSSIIRHKQKELDDRIFSKIPPNESYHSIERFRSGRPSSFLATSRSNSPAMIDLHRLSDSLFYSANQQNYQNNNNDRDQQLTELSHPFKDNSQKPLFDVDKEASFMLDIRKNAENNDNNPEVFFTPNDDAWRYPKGLLNSDDLSQQALPGRKHLYRTDHRLPLLSSRIKPYGAAAGVYKPRLSFNTFKVDYPQSRRDDLSFTPYHSSSNFLHGSSHRDGPSYFQHNIMDRKRPSDLIIDPTIFENMDFLNKFSETEDSFKKHSLIHAEHQPPIPTNPIPTTTTTADPSQSIIAAVKQSQSEGHTSALLLAFSLGLVCCFIGLLIAEWRRRQKLHLWSSYRSRPEQAIVFGGRTKISMPRLKSSRRPKNMNKTAAGAIDEEKALFSDLVL</sequence>
<feature type="transmembrane region" description="Helical" evidence="9">
    <location>
        <begin position="543"/>
        <end position="562"/>
    </location>
</feature>
<dbReference type="Pfam" id="PF07502">
    <property type="entry name" value="MANEC"/>
    <property type="match status" value="1"/>
</dbReference>
<dbReference type="GO" id="GO:0016020">
    <property type="term" value="C:membrane"/>
    <property type="evidence" value="ECO:0007669"/>
    <property type="project" value="UniProtKB-SubCell"/>
</dbReference>
<evidence type="ECO:0000256" key="6">
    <source>
        <dbReference type="ARBA" id="ARBA00023157"/>
    </source>
</evidence>
<gene>
    <name evidence="12" type="ORF">MN116_007118</name>
</gene>
<reference evidence="12" key="2">
    <citation type="journal article" date="2023" name="Infect Dis Poverty">
        <title>Chromosome-scale genome of the human blood fluke Schistosoma mekongi and its implications for public health.</title>
        <authorList>
            <person name="Zhou M."/>
            <person name="Xu L."/>
            <person name="Xu D."/>
            <person name="Chen W."/>
            <person name="Khan J."/>
            <person name="Hu Y."/>
            <person name="Huang H."/>
            <person name="Wei H."/>
            <person name="Zhang Y."/>
            <person name="Chusongsang P."/>
            <person name="Tanasarnprasert K."/>
            <person name="Hu X."/>
            <person name="Limpanont Y."/>
            <person name="Lv Z."/>
        </authorList>
    </citation>
    <scope>NUCLEOTIDE SEQUENCE</scope>
    <source>
        <strain evidence="12">LV_2022a</strain>
    </source>
</reference>
<keyword evidence="5 9" id="KW-0472">Membrane</keyword>
<dbReference type="CDD" id="cd00112">
    <property type="entry name" value="LDLa"/>
    <property type="match status" value="1"/>
</dbReference>
<organism evidence="12 13">
    <name type="scientific">Schistosoma mekongi</name>
    <name type="common">Parasitic worm</name>
    <dbReference type="NCBI Taxonomy" id="38744"/>
    <lineage>
        <taxon>Eukaryota</taxon>
        <taxon>Metazoa</taxon>
        <taxon>Spiralia</taxon>
        <taxon>Lophotrochozoa</taxon>
        <taxon>Platyhelminthes</taxon>
        <taxon>Trematoda</taxon>
        <taxon>Digenea</taxon>
        <taxon>Strigeidida</taxon>
        <taxon>Schistosomatoidea</taxon>
        <taxon>Schistosomatidae</taxon>
        <taxon>Schistosoma</taxon>
    </lineage>
</organism>
<evidence type="ECO:0000259" key="11">
    <source>
        <dbReference type="PROSITE" id="PS50986"/>
    </source>
</evidence>
<evidence type="ECO:0000256" key="4">
    <source>
        <dbReference type="ARBA" id="ARBA00022989"/>
    </source>
</evidence>
<evidence type="ECO:0000256" key="1">
    <source>
        <dbReference type="ARBA" id="ARBA00004479"/>
    </source>
</evidence>
<dbReference type="EMBL" id="JALJAT010000005">
    <property type="protein sequence ID" value="KAK4469579.1"/>
    <property type="molecule type" value="Genomic_DNA"/>
</dbReference>
<dbReference type="PANTHER" id="PTHR46876">
    <property type="entry name" value="LOW-DENSITY LIPOPROTEIN RECEPTOR-RELATED PROTEIN 11"/>
    <property type="match status" value="1"/>
</dbReference>
<dbReference type="PROSITE" id="PS50986">
    <property type="entry name" value="MANSC"/>
    <property type="match status" value="1"/>
</dbReference>
<evidence type="ECO:0000313" key="13">
    <source>
        <dbReference type="Proteomes" id="UP001292079"/>
    </source>
</evidence>
<feature type="domain" description="Apple" evidence="10">
    <location>
        <begin position="52"/>
        <end position="137"/>
    </location>
</feature>
<evidence type="ECO:0000256" key="8">
    <source>
        <dbReference type="PROSITE-ProRule" id="PRU00124"/>
    </source>
</evidence>
<dbReference type="InterPro" id="IPR003609">
    <property type="entry name" value="Pan_app"/>
</dbReference>
<reference evidence="12" key="1">
    <citation type="submission" date="2022-04" db="EMBL/GenBank/DDBJ databases">
        <authorList>
            <person name="Xu L."/>
            <person name="Lv Z."/>
        </authorList>
    </citation>
    <scope>NUCLEOTIDE SEQUENCE</scope>
    <source>
        <strain evidence="12">LV_2022a</strain>
    </source>
</reference>
<comment type="caution">
    <text evidence="8">Lacks conserved residue(s) required for the propagation of feature annotation.</text>
</comment>
<keyword evidence="6 8" id="KW-1015">Disulfide bond</keyword>
<keyword evidence="3" id="KW-0732">Signal</keyword>
<feature type="disulfide bond" evidence="8">
    <location>
        <begin position="210"/>
        <end position="225"/>
    </location>
</feature>
<dbReference type="InterPro" id="IPR002172">
    <property type="entry name" value="LDrepeatLR_classA_rpt"/>
</dbReference>
<dbReference type="InterPro" id="IPR011106">
    <property type="entry name" value="MANSC_N"/>
</dbReference>
<dbReference type="PROSITE" id="PS50948">
    <property type="entry name" value="PAN"/>
    <property type="match status" value="1"/>
</dbReference>
<dbReference type="AlphaFoldDB" id="A0AAE1ZA37"/>
<accession>A0AAE1ZA37</accession>
<protein>
    <recommendedName>
        <fullName evidence="14">MANSC domain-containing protein</fullName>
    </recommendedName>
</protein>
<evidence type="ECO:0000259" key="10">
    <source>
        <dbReference type="PROSITE" id="PS50948"/>
    </source>
</evidence>
<feature type="domain" description="MANSC" evidence="11">
    <location>
        <begin position="56"/>
        <end position="131"/>
    </location>
</feature>
<evidence type="ECO:0000256" key="3">
    <source>
        <dbReference type="ARBA" id="ARBA00022729"/>
    </source>
</evidence>
<name>A0AAE1ZA37_SCHME</name>
<dbReference type="Pfam" id="PF00057">
    <property type="entry name" value="Ldl_recept_a"/>
    <property type="match status" value="1"/>
</dbReference>
<dbReference type="SMART" id="SM00765">
    <property type="entry name" value="MANEC"/>
    <property type="match status" value="1"/>
</dbReference>
<dbReference type="Proteomes" id="UP001292079">
    <property type="component" value="Unassembled WGS sequence"/>
</dbReference>
<keyword evidence="2 9" id="KW-0812">Transmembrane</keyword>